<proteinExistence type="predicted"/>
<gene>
    <name evidence="1" type="ORF">CJ240_05640</name>
</gene>
<sequence>MRWVDTATMLPLSFTVMGDPVSQGSMKVVRGKPIHQKQAQLVFWRHNILQKALVAARAHEVPVPINEPVALEMRFYMHRHEHTTFEEAATRPDLDKLVRAVNDGLAPIKGYKFLREDSRVIAVNASKEYAKTNRVGDPEGPRVEITVYRFKGNRKKRGERNER</sequence>
<dbReference type="InterPro" id="IPR036614">
    <property type="entry name" value="RusA-like_sf"/>
</dbReference>
<dbReference type="EMBL" id="PNGC01000002">
    <property type="protein sequence ID" value="PMB89248.1"/>
    <property type="molecule type" value="Genomic_DNA"/>
</dbReference>
<reference evidence="1 2" key="1">
    <citation type="submission" date="2017-09" db="EMBL/GenBank/DDBJ databases">
        <title>Bacterial strain isolated from the female urinary microbiota.</title>
        <authorList>
            <person name="Thomas-White K."/>
            <person name="Kumar N."/>
            <person name="Forster S."/>
            <person name="Putonti C."/>
            <person name="Lawley T."/>
            <person name="Wolfe A.J."/>
        </authorList>
    </citation>
    <scope>NUCLEOTIDE SEQUENCE [LARGE SCALE GENOMIC DNA]</scope>
    <source>
        <strain evidence="1 2">UMB0744</strain>
    </source>
</reference>
<dbReference type="InterPro" id="IPR008822">
    <property type="entry name" value="Endonuclease_RusA-like"/>
</dbReference>
<name>A0ABX4UNG8_9ACTO</name>
<evidence type="ECO:0000313" key="2">
    <source>
        <dbReference type="Proteomes" id="UP000243201"/>
    </source>
</evidence>
<comment type="caution">
    <text evidence="1">The sequence shown here is derived from an EMBL/GenBank/DDBJ whole genome shotgun (WGS) entry which is preliminary data.</text>
</comment>
<dbReference type="Gene3D" id="3.30.1330.70">
    <property type="entry name" value="Holliday junction resolvase RusA"/>
    <property type="match status" value="1"/>
</dbReference>
<protein>
    <submittedName>
        <fullName evidence="1">Uncharacterized protein</fullName>
    </submittedName>
</protein>
<evidence type="ECO:0000313" key="1">
    <source>
        <dbReference type="EMBL" id="PMB89248.1"/>
    </source>
</evidence>
<dbReference type="SUPFAM" id="SSF103084">
    <property type="entry name" value="Holliday junction resolvase RusA"/>
    <property type="match status" value="1"/>
</dbReference>
<dbReference type="Pfam" id="PF05866">
    <property type="entry name" value="RusA"/>
    <property type="match status" value="1"/>
</dbReference>
<keyword evidence="2" id="KW-1185">Reference proteome</keyword>
<accession>A0ABX4UNG8</accession>
<dbReference type="Proteomes" id="UP000243201">
    <property type="component" value="Unassembled WGS sequence"/>
</dbReference>
<dbReference type="RefSeq" id="WP_102184293.1">
    <property type="nucleotide sequence ID" value="NZ_PNGC01000002.1"/>
</dbReference>
<organism evidence="1 2">
    <name type="scientific">Varibaculum cambriense</name>
    <dbReference type="NCBI Taxonomy" id="184870"/>
    <lineage>
        <taxon>Bacteria</taxon>
        <taxon>Bacillati</taxon>
        <taxon>Actinomycetota</taxon>
        <taxon>Actinomycetes</taxon>
        <taxon>Actinomycetales</taxon>
        <taxon>Actinomycetaceae</taxon>
        <taxon>Varibaculum</taxon>
    </lineage>
</organism>